<comment type="caution">
    <text evidence="2">The sequence shown here is derived from an EMBL/GenBank/DDBJ whole genome shotgun (WGS) entry which is preliminary data.</text>
</comment>
<gene>
    <name evidence="2" type="ORF">CVO96_19100</name>
</gene>
<organism evidence="2 3">
    <name type="scientific">Deinococcus koreensis</name>
    <dbReference type="NCBI Taxonomy" id="2054903"/>
    <lineage>
        <taxon>Bacteria</taxon>
        <taxon>Thermotogati</taxon>
        <taxon>Deinococcota</taxon>
        <taxon>Deinococci</taxon>
        <taxon>Deinococcales</taxon>
        <taxon>Deinococcaceae</taxon>
        <taxon>Deinococcus</taxon>
    </lineage>
</organism>
<accession>A0A2K3USL4</accession>
<proteinExistence type="predicted"/>
<sequence>MTPPLSRKARLARSAALTLALTGNLALAQTVAPTVRPAPALDSAAPGGSDAAQTPRLTSLGQRLSWVVGDQTLDLHVARAGRVTLELYSPGFDPQDYRSADSYGDERYGGADPETTFTLLAADGAVLAERRYPAGAHDWQGLIDQILSAGHYRLAVSTSGLGKNSFAVRLAADEASLSAARMNVNVRSAEWMPALELDAQAGQTLRLYDGDGPAELEARLRDDQGGVIPLAVSGPLAWADWTLPAGGHFRVELRQPAGARQYSNTVGFELVQGTGRLPILLARADTLGTLRLRAEGLTGETLQVRVGGQTVNLSAVSELRLPAGRYPLSVGALPGTTLQAPAEVEVRRGEVSEAPVVARREALALRLERVDGGGQALPDRTVCLNDTVTLRATALGTGRADLKVELPAGLEAMGPTEVISESRADAPAELLVQARATQAGPQPVSARVGGARATLSLNTLSGTGALDLSREPLGEVQPGQTFRVGLTVLNTGDVPADYRLTDDPGELLEALEPTVFAGTLAPGESRALSYRAHVRPDASALSGELRAVLSGQCGPEVSLDSDLKVGVLTTAPDVANVAAPPFPAPVPAAPAPTAQRHSTVRISVQTPASAQSLLVAQQLPAGATYLAGSSRLSGTGAGNETALAEPTVGPSGTLYWTLDGTAPLTGVLSYELSHTGPLVATAAPALLALYPQGRTQLLSGTLDTADRAAARPLGSAGPRENAGQIRLPLNGTVYRDRDQVTVVVEGPADQPLETRLNGELLPDTLIGRRSVDSQSGLARVEYVGVRLSAGENVLGAGLSRIRLVLAGTTSAVLVQPLQMVADGVTPIQLRVRAVDERGVSTALPFVTLRSVPEPTVADANPREAGYQLRLVDGEGVLTLPPQTTPGTVSVETDLGDGAPQRHRLALTPGRARVGVGLLSVTVGPVDPFSSTPSPFGVSVTGRASLETPLGRGRLVVAADSSGLPTSRDTTPGYPLYGDRSSEQTMLQGQDPVAFQYDHPDFTLAYRQGAVPIQTVTVPVSPTALSVVSRPGDAPFPVTASAFATLLPLNSREELITPDGTRLIRLRGGGIAPDSETVEVLTTDFITHAVSARRLARGADYVLDAVDGLLSLATPLSRIDRELNTVQLRVAYRLDGDGERVLAGGAELRAGSGPLSGSVALVQLPGQLTAAARVNYDTQPFHATLLTAYSGGLLLDATARATLGSTTGTFGLHHQSAGYAGLNAGGAGTYANAALSTALTDSLRATASADYRAAAEGAGQDPGGSLAAGLVYSNRPFTVGAGLRAALGNRSGLSATALLGYHAAPIDLEVSHDQPLSGGALPTTTFSARLALGGGVAAVARDEVRWGQGHRASVGLESRRGATNYAAAYELPTADGAGNRARFGADTTLSLNPRTGLALSGAYLYSLGQGQGELNTSATLRYQSDSASASASADFSVKDGVLRTVLRGGAALSLNDTLTVNADALSEFGPLRGDRFSVGAALRNSEWQGLATLRYSSGSLADGAPSLLGQTDLEYHQPDYALRAGLAARARLNDASSLTWQPSLGATYYPTPRLGLGARLQASLQPGTGINRYGLGLEGSVRALPGAWITLGYNVLGFDSVTSAMTRPGAYLRLDLVLDEQPNTSGK</sequence>
<keyword evidence="1" id="KW-0732">Signal</keyword>
<keyword evidence="3" id="KW-1185">Reference proteome</keyword>
<evidence type="ECO:0000313" key="2">
    <source>
        <dbReference type="EMBL" id="PNY79535.1"/>
    </source>
</evidence>
<dbReference type="OrthoDB" id="53019at2"/>
<feature type="chain" id="PRO_5014423863" evidence="1">
    <location>
        <begin position="29"/>
        <end position="1626"/>
    </location>
</feature>
<name>A0A2K3USL4_9DEIO</name>
<dbReference type="RefSeq" id="WP_103314049.1">
    <property type="nucleotide sequence ID" value="NZ_PPPD01000003.1"/>
</dbReference>
<reference evidence="2 3" key="1">
    <citation type="submission" date="2018-01" db="EMBL/GenBank/DDBJ databases">
        <title>Deinococcus koreensis sp. nov., a radiation-resistant bacterium isolated from river water.</title>
        <authorList>
            <person name="Choi A."/>
        </authorList>
    </citation>
    <scope>NUCLEOTIDE SEQUENCE [LARGE SCALE GENOMIC DNA]</scope>
    <source>
        <strain evidence="2 3">SJW1-2</strain>
    </source>
</reference>
<dbReference type="EMBL" id="PPPD01000003">
    <property type="protein sequence ID" value="PNY79535.1"/>
    <property type="molecule type" value="Genomic_DNA"/>
</dbReference>
<evidence type="ECO:0000313" key="3">
    <source>
        <dbReference type="Proteomes" id="UP000236379"/>
    </source>
</evidence>
<evidence type="ECO:0000256" key="1">
    <source>
        <dbReference type="SAM" id="SignalP"/>
    </source>
</evidence>
<protein>
    <submittedName>
        <fullName evidence="2">DUF11 domain-containing protein</fullName>
    </submittedName>
</protein>
<dbReference type="Proteomes" id="UP000236379">
    <property type="component" value="Unassembled WGS sequence"/>
</dbReference>
<feature type="signal peptide" evidence="1">
    <location>
        <begin position="1"/>
        <end position="28"/>
    </location>
</feature>